<keyword evidence="4" id="KW-0328">Glycosyltransferase</keyword>
<feature type="compositionally biased region" description="Polar residues" evidence="9">
    <location>
        <begin position="146"/>
        <end position="169"/>
    </location>
</feature>
<feature type="region of interest" description="Disordered" evidence="9">
    <location>
        <begin position="146"/>
        <end position="173"/>
    </location>
</feature>
<feature type="repeat" description="TPR" evidence="8">
    <location>
        <begin position="693"/>
        <end position="726"/>
    </location>
</feature>
<dbReference type="PROSITE" id="PS50293">
    <property type="entry name" value="TPR_REGION"/>
    <property type="match status" value="1"/>
</dbReference>
<feature type="repeat" description="TPR" evidence="8">
    <location>
        <begin position="727"/>
        <end position="760"/>
    </location>
</feature>
<feature type="domain" description="O-GlcNAc transferase C-terminal" evidence="10">
    <location>
        <begin position="884"/>
        <end position="1013"/>
    </location>
</feature>
<dbReference type="RefSeq" id="XP_016608607.1">
    <property type="nucleotide sequence ID" value="XM_016753114.1"/>
</dbReference>
<dbReference type="OMA" id="NRANHIT"/>
<dbReference type="Pfam" id="PF13844">
    <property type="entry name" value="Glyco_transf_41"/>
    <property type="match status" value="2"/>
</dbReference>
<evidence type="ECO:0000256" key="5">
    <source>
        <dbReference type="ARBA" id="ARBA00022679"/>
    </source>
</evidence>
<dbReference type="EC" id="2.4.1.255" evidence="3"/>
<dbReference type="SMART" id="SM00028">
    <property type="entry name" value="TPR"/>
    <property type="match status" value="6"/>
</dbReference>
<reference evidence="11 12" key="1">
    <citation type="submission" date="2009-08" db="EMBL/GenBank/DDBJ databases">
        <title>The Genome Sequence of Spizellomyces punctatus strain DAOM BR117.</title>
        <authorList>
            <consortium name="The Broad Institute Genome Sequencing Platform"/>
            <person name="Russ C."/>
            <person name="Cuomo C."/>
            <person name="Shea T."/>
            <person name="Young S.K."/>
            <person name="Zeng Q."/>
            <person name="Koehrsen M."/>
            <person name="Haas B."/>
            <person name="Borodovsky M."/>
            <person name="Guigo R."/>
            <person name="Alvarado L."/>
            <person name="Berlin A."/>
            <person name="Bochicchio J."/>
            <person name="Borenstein D."/>
            <person name="Chapman S."/>
            <person name="Chen Z."/>
            <person name="Engels R."/>
            <person name="Freedman E."/>
            <person name="Gellesch M."/>
            <person name="Goldberg J."/>
            <person name="Griggs A."/>
            <person name="Gujja S."/>
            <person name="Heiman D."/>
            <person name="Hepburn T."/>
            <person name="Howarth C."/>
            <person name="Jen D."/>
            <person name="Larson L."/>
            <person name="Lewis B."/>
            <person name="Mehta T."/>
            <person name="Park D."/>
            <person name="Pearson M."/>
            <person name="Roberts A."/>
            <person name="Saif S."/>
            <person name="Shenoy N."/>
            <person name="Sisk P."/>
            <person name="Stolte C."/>
            <person name="Sykes S."/>
            <person name="Thomson T."/>
            <person name="Walk T."/>
            <person name="White J."/>
            <person name="Yandava C."/>
            <person name="Burger G."/>
            <person name="Gray M.W."/>
            <person name="Holland P.W.H."/>
            <person name="King N."/>
            <person name="Lang F.B.F."/>
            <person name="Roger A.J."/>
            <person name="Ruiz-Trillo I."/>
            <person name="Lander E."/>
            <person name="Nusbaum C."/>
        </authorList>
    </citation>
    <scope>NUCLEOTIDE SEQUENCE [LARGE SCALE GENOMIC DNA]</scope>
    <source>
        <strain evidence="11 12">DAOM BR117</strain>
    </source>
</reference>
<feature type="region of interest" description="Disordered" evidence="9">
    <location>
        <begin position="1438"/>
        <end position="1462"/>
    </location>
</feature>
<keyword evidence="12" id="KW-1185">Reference proteome</keyword>
<evidence type="ECO:0000256" key="4">
    <source>
        <dbReference type="ARBA" id="ARBA00022676"/>
    </source>
</evidence>
<dbReference type="PANTHER" id="PTHR44998:SF1">
    <property type="entry name" value="UDP-N-ACETYLGLUCOSAMINE--PEPTIDE N-ACETYLGLUCOSAMINYLTRANSFERASE 110 KDA SUBUNIT"/>
    <property type="match status" value="1"/>
</dbReference>
<evidence type="ECO:0000256" key="1">
    <source>
        <dbReference type="ARBA" id="ARBA00004922"/>
    </source>
</evidence>
<name>A0A0L0HHM0_SPIPD</name>
<dbReference type="EMBL" id="KQ257456">
    <property type="protein sequence ID" value="KND00568.1"/>
    <property type="molecule type" value="Genomic_DNA"/>
</dbReference>
<dbReference type="OrthoDB" id="421121at2759"/>
<dbReference type="GO" id="GO:0097363">
    <property type="term" value="F:protein O-acetylglucosaminyltransferase activity"/>
    <property type="evidence" value="ECO:0007669"/>
    <property type="project" value="UniProtKB-EC"/>
</dbReference>
<sequence>MAVPQQPPSPANIANSHFGFGHYRRDSRTMMGQTATDARLLLERTGSDLQAYSISTTQTNVLPQRTASRQPTSYPLRSSSTTFARHVGSATLATPVQLYAPSNTDPALYAQFPQHMLKPIVTLPPVQQTQQPAFLGGASAETYHQHFQSSLQQTYAQPHAPQLQQPTAAPSSQSLQLLQPLEPLQSLQQSVQQPQQQQQNHHHASTLYFPQHNLPAGATAVVPVAPGAAYPLHAVNYINVANPSPSFAHFTANITQMPNQIYYQPIMYHQPHPMPMHALAYGGLAYSGLGTQEIVGGSTFSALGTSGIDGCSIGTGSIPGSAMGLVPTPASIPPTREWLEQGLSIAHDKYNAGDFTGAYNLLQTLYQANQAHLPTLLLLGCTCYSLNLHQLSIHYNNLILQLDPHFAEAFSNLGTTYRAMAQSGVNNTGSPSYNLNMAEQYYRIAISIRPKYWDASINLAGLLSAHGRYDEAILVYTAYERALEEEFEADERFDLMVDMARDGAEDSDFVTLLTDIEKRRKARITYEKASGASATGEGSGWTDGRRRDLYYAKASLIYAMGDIVRAKYEFIKGLVAIGLDLVSVYSQASSGVLPLPTVTPAQSLVALQQQQQLKGLKMNLEYNNTASAILQTLAKIYQDAQQMALAVSFYYIALSICPNANTCNNIGILLAQQRLHEAISWYEFGLNLEQNHVHLLTNLGSALKDRGQVNEGIACYQRAISIQPDFFIALANLANVYKDLGRVEEGIDLYRRALKVKPDFIEAFCNYVNSLLFICDWEERDNNLKRIYQIVDQQLRDGRKQVPKLVPTVLPFHTFTYASLSAWMVREISRRNAERVLWNVLVSDWFPGFPERPVKGAAGLLDGRNSRKVSTVQPNAMEQAMHYPYPYPPPPPPSPHIRVGYLSSDFNNHPLAHLMQSVFGLHDRTRFQVYCYSLSPTDNSPYRAKIEREADVFLDVSSWSIKEIVERIALVDQIHILCNLNGYTKGGRNEVFAARPAVVQMQFMGFAGTMGAGSVYDPDNDKEGDSKGQSKIEELLDDGDDVNTTEEDDDEMFDNVKERWLDYLLTDEIASPRKFVCGEPLEADEKLPTDGTKLIHRGLVRRKDDANRIYTEGLVFMPNTYFVNDHRQGFRETEDAEIDDIVMGHGASVKVENGKTGDVDEGYDSDDDLTEDERCRWRKEQIRRLKMRGELFPWLREDTVIFANFNQLYKVDPEIFATWMRIIKRVPNSILWLLRFPPAGEAYLRKKAVELVGEAVAQRLIFTDVAPKHLHIHRGRIADVFLDTPECNAHTTAADILWSGTPVVTYPKYDFKMCSRVCASIAYATGRWSRSDLAGLEGGIETAEQARAGIRLEGVERLKDKWLLGHWMVVKSYQEYEDIAVRLGRGMKWGWKRVDAWRDHVRMTNKRPVVNTIVESRAISTNPASTNPRIPPRHILAQPQTSQEHSRQVTRSQISHTSNSSHIPMSSSIAYVLNPTTVPCLPDTPPPHLAPATPFYPTRPTCTHIYTPLSSTLAIRLRRRLFLTRDECALFDTPRWVRGLEQAFEKSYARWAQAWARLERRRGIPSSTKRKQRATSRCLWIRDTTVHGGRTGHLNSIQTERM</sequence>
<dbReference type="Gene3D" id="1.25.40.10">
    <property type="entry name" value="Tetratricopeptide repeat domain"/>
    <property type="match status" value="5"/>
</dbReference>
<dbReference type="InterPro" id="IPR029489">
    <property type="entry name" value="OGT/SEC/SPY_C"/>
</dbReference>
<dbReference type="PROSITE" id="PS50005">
    <property type="entry name" value="TPR"/>
    <property type="match status" value="2"/>
</dbReference>
<keyword evidence="5" id="KW-0808">Transferase</keyword>
<evidence type="ECO:0000256" key="3">
    <source>
        <dbReference type="ARBA" id="ARBA00011970"/>
    </source>
</evidence>
<feature type="domain" description="O-GlcNAc transferase C-terminal" evidence="10">
    <location>
        <begin position="1195"/>
        <end position="1326"/>
    </location>
</feature>
<evidence type="ECO:0000259" key="10">
    <source>
        <dbReference type="Pfam" id="PF13844"/>
    </source>
</evidence>
<keyword evidence="6" id="KW-0677">Repeat</keyword>
<dbReference type="InterPro" id="IPR011990">
    <property type="entry name" value="TPR-like_helical_dom_sf"/>
</dbReference>
<organism evidence="11 12">
    <name type="scientific">Spizellomyces punctatus (strain DAOM BR117)</name>
    <dbReference type="NCBI Taxonomy" id="645134"/>
    <lineage>
        <taxon>Eukaryota</taxon>
        <taxon>Fungi</taxon>
        <taxon>Fungi incertae sedis</taxon>
        <taxon>Chytridiomycota</taxon>
        <taxon>Chytridiomycota incertae sedis</taxon>
        <taxon>Chytridiomycetes</taxon>
        <taxon>Spizellomycetales</taxon>
        <taxon>Spizellomycetaceae</taxon>
        <taxon>Spizellomyces</taxon>
    </lineage>
</organism>
<evidence type="ECO:0000256" key="6">
    <source>
        <dbReference type="ARBA" id="ARBA00022737"/>
    </source>
</evidence>
<evidence type="ECO:0000256" key="7">
    <source>
        <dbReference type="ARBA" id="ARBA00022803"/>
    </source>
</evidence>
<dbReference type="Gene3D" id="3.40.50.2000">
    <property type="entry name" value="Glycogen Phosphorylase B"/>
    <property type="match status" value="1"/>
</dbReference>
<dbReference type="PANTHER" id="PTHR44998">
    <property type="match status" value="1"/>
</dbReference>
<dbReference type="GeneID" id="27688303"/>
<comment type="pathway">
    <text evidence="1">Protein modification; protein glycosylation.</text>
</comment>
<accession>A0A0L0HHM0</accession>
<dbReference type="Pfam" id="PF13414">
    <property type="entry name" value="TPR_11"/>
    <property type="match status" value="1"/>
</dbReference>
<gene>
    <name evidence="11" type="ORF">SPPG_04876</name>
</gene>
<dbReference type="STRING" id="645134.A0A0L0HHM0"/>
<dbReference type="SUPFAM" id="SSF48452">
    <property type="entry name" value="TPR-like"/>
    <property type="match status" value="2"/>
</dbReference>
<evidence type="ECO:0000313" key="11">
    <source>
        <dbReference type="EMBL" id="KND00568.1"/>
    </source>
</evidence>
<dbReference type="GO" id="GO:0006493">
    <property type="term" value="P:protein O-linked glycosylation"/>
    <property type="evidence" value="ECO:0007669"/>
    <property type="project" value="TreeGrafter"/>
</dbReference>
<evidence type="ECO:0000313" key="12">
    <source>
        <dbReference type="Proteomes" id="UP000053201"/>
    </source>
</evidence>
<dbReference type="InterPro" id="IPR019734">
    <property type="entry name" value="TPR_rpt"/>
</dbReference>
<protein>
    <recommendedName>
        <fullName evidence="3">protein O-GlcNAc transferase</fullName>
        <ecNumber evidence="3">2.4.1.255</ecNumber>
    </recommendedName>
</protein>
<dbReference type="eggNOG" id="KOG4626">
    <property type="taxonomic scope" value="Eukaryota"/>
</dbReference>
<evidence type="ECO:0000256" key="2">
    <source>
        <dbReference type="ARBA" id="ARBA00005386"/>
    </source>
</evidence>
<dbReference type="Proteomes" id="UP000053201">
    <property type="component" value="Unassembled WGS sequence"/>
</dbReference>
<proteinExistence type="inferred from homology"/>
<comment type="similarity">
    <text evidence="2">Belongs to the glycosyltransferase 41 family. O-GlcNAc transferase subfamily.</text>
</comment>
<dbReference type="VEuPathDB" id="FungiDB:SPPG_04876"/>
<evidence type="ECO:0000256" key="9">
    <source>
        <dbReference type="SAM" id="MobiDB-lite"/>
    </source>
</evidence>
<keyword evidence="7 8" id="KW-0802">TPR repeat</keyword>
<evidence type="ECO:0000256" key="8">
    <source>
        <dbReference type="PROSITE-ProRule" id="PRU00339"/>
    </source>
</evidence>
<feature type="compositionally biased region" description="Polar residues" evidence="9">
    <location>
        <begin position="1438"/>
        <end position="1454"/>
    </location>
</feature>
<dbReference type="InParanoid" id="A0A0L0HHM0"/>
<dbReference type="Gene3D" id="3.40.50.11380">
    <property type="match status" value="1"/>
</dbReference>